<feature type="transmembrane region" description="Helical" evidence="1">
    <location>
        <begin position="26"/>
        <end position="53"/>
    </location>
</feature>
<dbReference type="EMBL" id="JASNQZ010000011">
    <property type="protein sequence ID" value="KAL0950932.1"/>
    <property type="molecule type" value="Genomic_DNA"/>
</dbReference>
<keyword evidence="1" id="KW-1133">Transmembrane helix</keyword>
<keyword evidence="1" id="KW-0472">Membrane</keyword>
<dbReference type="CDD" id="cd07990">
    <property type="entry name" value="LPLAT_LCLAT1-like"/>
    <property type="match status" value="1"/>
</dbReference>
<dbReference type="PANTHER" id="PTHR10983:SF16">
    <property type="entry name" value="LYSOCARDIOLIPIN ACYLTRANSFERASE 1"/>
    <property type="match status" value="1"/>
</dbReference>
<dbReference type="Proteomes" id="UP001556367">
    <property type="component" value="Unassembled WGS sequence"/>
</dbReference>
<feature type="domain" description="Phospholipid/glycerol acyltransferase" evidence="2">
    <location>
        <begin position="127"/>
        <end position="253"/>
    </location>
</feature>
<dbReference type="SUPFAM" id="SSF69593">
    <property type="entry name" value="Glycerol-3-phosphate (1)-acyltransferase"/>
    <property type="match status" value="1"/>
</dbReference>
<evidence type="ECO:0000313" key="4">
    <source>
        <dbReference type="Proteomes" id="UP001556367"/>
    </source>
</evidence>
<reference evidence="4" key="1">
    <citation type="submission" date="2024-06" db="EMBL/GenBank/DDBJ databases">
        <title>Multi-omics analyses provide insights into the biosynthesis of the anticancer antibiotic pleurotin in Hohenbuehelia grisea.</title>
        <authorList>
            <person name="Weaver J.A."/>
            <person name="Alberti F."/>
        </authorList>
    </citation>
    <scope>NUCLEOTIDE SEQUENCE [LARGE SCALE GENOMIC DNA]</scope>
    <source>
        <strain evidence="4">T-177</strain>
    </source>
</reference>
<comment type="caution">
    <text evidence="3">The sequence shown here is derived from an EMBL/GenBank/DDBJ whole genome shotgun (WGS) entry which is preliminary data.</text>
</comment>
<accession>A0ABR3J5M3</accession>
<evidence type="ECO:0000259" key="2">
    <source>
        <dbReference type="SMART" id="SM00563"/>
    </source>
</evidence>
<organism evidence="3 4">
    <name type="scientific">Hohenbuehelia grisea</name>
    <dbReference type="NCBI Taxonomy" id="104357"/>
    <lineage>
        <taxon>Eukaryota</taxon>
        <taxon>Fungi</taxon>
        <taxon>Dikarya</taxon>
        <taxon>Basidiomycota</taxon>
        <taxon>Agaricomycotina</taxon>
        <taxon>Agaricomycetes</taxon>
        <taxon>Agaricomycetidae</taxon>
        <taxon>Agaricales</taxon>
        <taxon>Pleurotineae</taxon>
        <taxon>Pleurotaceae</taxon>
        <taxon>Hohenbuehelia</taxon>
    </lineage>
</organism>
<keyword evidence="4" id="KW-1185">Reference proteome</keyword>
<dbReference type="PANTHER" id="PTHR10983">
    <property type="entry name" value="1-ACYLGLYCEROL-3-PHOSPHATE ACYLTRANSFERASE-RELATED"/>
    <property type="match status" value="1"/>
</dbReference>
<dbReference type="SMART" id="SM00563">
    <property type="entry name" value="PlsC"/>
    <property type="match status" value="1"/>
</dbReference>
<protein>
    <recommendedName>
        <fullName evidence="2">Phospholipid/glycerol acyltransferase domain-containing protein</fullName>
    </recommendedName>
</protein>
<evidence type="ECO:0000256" key="1">
    <source>
        <dbReference type="SAM" id="Phobius"/>
    </source>
</evidence>
<sequence>MAEPTTLHATPIPKRPGLSLARIPKAVIFVFVFNAGCLLANGAFLFLVPLLLLPSTRAREAYYEGIRYIKGAFASLMILMCQWFAPTKLSVTFEQTGQGRITQKEIEDIVVRDAHGNVTMLNLPSKSVFISNHQIYADWWYAWCFAYFMNAQRDVFIVLKKSLRWLPVVGWGMQFFRFIFLARSWASDRLQLATKLSELGREAQQEDKPFWFLLYPEGTVVSVNTRPVSKKFADKQGILDMTHVLLPRSTGLHYSLRSLAPRLPKLKLIDATVVYPGIPSMKYGQDYYTLRSIFFNGVPPPVIHIHLRVFDVHTEVPIGDISGSNPSVLPDTSPQNNTVEIDIPEIEKTRFDEWLRQLWRDKDAVMQSYYDTGSLSDDKLPAVVIPLKLREKREYLDAFCFFLPAVVGSFLWSKLRL</sequence>
<name>A0ABR3J5M3_9AGAR</name>
<proteinExistence type="predicted"/>
<gene>
    <name evidence="3" type="ORF">HGRIS_007688</name>
</gene>
<dbReference type="Pfam" id="PF01553">
    <property type="entry name" value="Acyltransferase"/>
    <property type="match status" value="1"/>
</dbReference>
<dbReference type="InterPro" id="IPR002123">
    <property type="entry name" value="Plipid/glycerol_acylTrfase"/>
</dbReference>
<evidence type="ECO:0000313" key="3">
    <source>
        <dbReference type="EMBL" id="KAL0950932.1"/>
    </source>
</evidence>
<keyword evidence="1" id="KW-0812">Transmembrane</keyword>